<protein>
    <recommendedName>
        <fullName evidence="3">Subtilisin-like protease fibronectin type-III domain-containing protein</fullName>
    </recommendedName>
</protein>
<sequence>MRIKGHQAELSYGSGQINPTRAIHPGLVYDIDESSYLEFLCQEGYNSTSIGLLIGGNDKTKKEYRCVDRKRGLGSDGLNYPSMHKQVSDTETKVSEVFYRTVRNVGYGESIYVARVWAPKGFRVEVVPKAMKFAKPGEKMNFKVSVDGVWVETMRGIISASVEWDDSRGHLVRSPILLFQSGNDDS</sequence>
<dbReference type="GO" id="GO:0006508">
    <property type="term" value="P:proteolysis"/>
    <property type="evidence" value="ECO:0007669"/>
    <property type="project" value="InterPro"/>
</dbReference>
<dbReference type="InterPro" id="IPR045051">
    <property type="entry name" value="SBT"/>
</dbReference>
<evidence type="ECO:0000259" key="3">
    <source>
        <dbReference type="Pfam" id="PF17766"/>
    </source>
</evidence>
<gene>
    <name evidence="4" type="ORF">MERR_LOCUS21248</name>
</gene>
<evidence type="ECO:0000313" key="4">
    <source>
        <dbReference type="EMBL" id="CAA7034013.1"/>
    </source>
</evidence>
<proteinExistence type="inferred from homology"/>
<dbReference type="InterPro" id="IPR041469">
    <property type="entry name" value="Subtilisin-like_FN3"/>
</dbReference>
<evidence type="ECO:0000256" key="2">
    <source>
        <dbReference type="ARBA" id="ARBA00022729"/>
    </source>
</evidence>
<evidence type="ECO:0000313" key="5">
    <source>
        <dbReference type="Proteomes" id="UP000467841"/>
    </source>
</evidence>
<dbReference type="GO" id="GO:0004252">
    <property type="term" value="F:serine-type endopeptidase activity"/>
    <property type="evidence" value="ECO:0007669"/>
    <property type="project" value="InterPro"/>
</dbReference>
<dbReference type="Proteomes" id="UP000467841">
    <property type="component" value="Unassembled WGS sequence"/>
</dbReference>
<dbReference type="AlphaFoldDB" id="A0A6D2IU19"/>
<evidence type="ECO:0000256" key="1">
    <source>
        <dbReference type="ARBA" id="ARBA00011073"/>
    </source>
</evidence>
<dbReference type="EMBL" id="CACVBM020001140">
    <property type="protein sequence ID" value="CAA7034013.1"/>
    <property type="molecule type" value="Genomic_DNA"/>
</dbReference>
<comment type="caution">
    <text evidence="4">The sequence shown here is derived from an EMBL/GenBank/DDBJ whole genome shotgun (WGS) entry which is preliminary data.</text>
</comment>
<dbReference type="PANTHER" id="PTHR10795">
    <property type="entry name" value="PROPROTEIN CONVERTASE SUBTILISIN/KEXIN"/>
    <property type="match status" value="1"/>
</dbReference>
<reference evidence="4" key="1">
    <citation type="submission" date="2020-01" db="EMBL/GenBank/DDBJ databases">
        <authorList>
            <person name="Mishra B."/>
        </authorList>
    </citation>
    <scope>NUCLEOTIDE SEQUENCE [LARGE SCALE GENOMIC DNA]</scope>
</reference>
<name>A0A6D2IU19_9BRAS</name>
<comment type="similarity">
    <text evidence="1">Belongs to the peptidase S8 family.</text>
</comment>
<organism evidence="4 5">
    <name type="scientific">Microthlaspi erraticum</name>
    <dbReference type="NCBI Taxonomy" id="1685480"/>
    <lineage>
        <taxon>Eukaryota</taxon>
        <taxon>Viridiplantae</taxon>
        <taxon>Streptophyta</taxon>
        <taxon>Embryophyta</taxon>
        <taxon>Tracheophyta</taxon>
        <taxon>Spermatophyta</taxon>
        <taxon>Magnoliopsida</taxon>
        <taxon>eudicotyledons</taxon>
        <taxon>Gunneridae</taxon>
        <taxon>Pentapetalae</taxon>
        <taxon>rosids</taxon>
        <taxon>malvids</taxon>
        <taxon>Brassicales</taxon>
        <taxon>Brassicaceae</taxon>
        <taxon>Coluteocarpeae</taxon>
        <taxon>Microthlaspi</taxon>
    </lineage>
</organism>
<dbReference type="InterPro" id="IPR036852">
    <property type="entry name" value="Peptidase_S8/S53_dom_sf"/>
</dbReference>
<dbReference type="Gene3D" id="2.60.40.2310">
    <property type="match status" value="1"/>
</dbReference>
<feature type="domain" description="Subtilisin-like protease fibronectin type-III" evidence="3">
    <location>
        <begin position="78"/>
        <end position="177"/>
    </location>
</feature>
<keyword evidence="5" id="KW-1185">Reference proteome</keyword>
<keyword evidence="2" id="KW-0732">Signal</keyword>
<dbReference type="OrthoDB" id="4803627at2759"/>
<dbReference type="Gene3D" id="3.40.50.200">
    <property type="entry name" value="Peptidase S8/S53 domain"/>
    <property type="match status" value="1"/>
</dbReference>
<dbReference type="Pfam" id="PF17766">
    <property type="entry name" value="fn3_6"/>
    <property type="match status" value="1"/>
</dbReference>
<accession>A0A6D2IU19</accession>